<gene>
    <name evidence="2" type="ORF">FSP39_014780</name>
</gene>
<keyword evidence="3" id="KW-1185">Reference proteome</keyword>
<dbReference type="EMBL" id="VSWD01000005">
    <property type="protein sequence ID" value="KAK3102898.1"/>
    <property type="molecule type" value="Genomic_DNA"/>
</dbReference>
<evidence type="ECO:0000313" key="3">
    <source>
        <dbReference type="Proteomes" id="UP001186944"/>
    </source>
</evidence>
<dbReference type="GO" id="GO:0031523">
    <property type="term" value="C:Myb complex"/>
    <property type="evidence" value="ECO:0007669"/>
    <property type="project" value="TreeGrafter"/>
</dbReference>
<evidence type="ECO:0000256" key="1">
    <source>
        <dbReference type="SAM" id="MobiDB-lite"/>
    </source>
</evidence>
<name>A0AA88YDS2_PINIB</name>
<dbReference type="InterPro" id="IPR028226">
    <property type="entry name" value="LIN37"/>
</dbReference>
<feature type="region of interest" description="Disordered" evidence="1">
    <location>
        <begin position="180"/>
        <end position="226"/>
    </location>
</feature>
<comment type="caution">
    <text evidence="2">The sequence shown here is derived from an EMBL/GenBank/DDBJ whole genome shotgun (WGS) entry which is preliminary data.</text>
</comment>
<accession>A0AA88YDS2</accession>
<dbReference type="GO" id="GO:0017053">
    <property type="term" value="C:transcription repressor complex"/>
    <property type="evidence" value="ECO:0007669"/>
    <property type="project" value="InterPro"/>
</dbReference>
<dbReference type="GO" id="GO:0000122">
    <property type="term" value="P:negative regulation of transcription by RNA polymerase II"/>
    <property type="evidence" value="ECO:0007669"/>
    <property type="project" value="TreeGrafter"/>
</dbReference>
<feature type="region of interest" description="Disordered" evidence="1">
    <location>
        <begin position="1"/>
        <end position="108"/>
    </location>
</feature>
<feature type="compositionally biased region" description="Basic and acidic residues" evidence="1">
    <location>
        <begin position="63"/>
        <end position="102"/>
    </location>
</feature>
<reference evidence="2" key="1">
    <citation type="submission" date="2019-08" db="EMBL/GenBank/DDBJ databases">
        <title>The improved chromosome-level genome for the pearl oyster Pinctada fucata martensii using PacBio sequencing and Hi-C.</title>
        <authorList>
            <person name="Zheng Z."/>
        </authorList>
    </citation>
    <scope>NUCLEOTIDE SEQUENCE</scope>
    <source>
        <strain evidence="2">ZZ-2019</strain>
        <tissue evidence="2">Adductor muscle</tissue>
    </source>
</reference>
<sequence length="380" mass="43356">MNVISEDKILAHSFTLKEGEREGEGREEGERGRGRGKKEGCGRGDKGAERAGTPCLLPTPIKGKNEWEGEEGGSWREADGREGEVMRWEKGAGQGREGEKGHNSSRNRSIGTKLKFDLYHIEINSHTKNEFNICNDSEKKSGKLKCEGQTDKWGGNCVAEVNSARSRFESTLQLLVDKKDDGHYSSDDSPVDVTQSDQSPIPSPNKRSLAARRKRKRRDDQEMEMGQYHHTYVMKLFDRSVDLAQFDEDSPLYPICRAWLKNQPGNRNLIPQPRTPTPEPEVEDDDAEIQDVYKMPPPIKQDPDDHTDYRIPHPVPQPVVDFIISDSDDAPNSDDLLEGHMDRWRQVRQSWIDQGRINEMRYSESMQVLKDMFDTQMKEG</sequence>
<dbReference type="Pfam" id="PF15306">
    <property type="entry name" value="LIN37"/>
    <property type="match status" value="1"/>
</dbReference>
<evidence type="ECO:0000313" key="2">
    <source>
        <dbReference type="EMBL" id="KAK3102898.1"/>
    </source>
</evidence>
<dbReference type="PANTHER" id="PTHR31336:SF3">
    <property type="entry name" value="PROTEIN LIN-37 HOMOLOG"/>
    <property type="match status" value="1"/>
</dbReference>
<proteinExistence type="predicted"/>
<organism evidence="2 3">
    <name type="scientific">Pinctada imbricata</name>
    <name type="common">Atlantic pearl-oyster</name>
    <name type="synonym">Pinctada martensii</name>
    <dbReference type="NCBI Taxonomy" id="66713"/>
    <lineage>
        <taxon>Eukaryota</taxon>
        <taxon>Metazoa</taxon>
        <taxon>Spiralia</taxon>
        <taxon>Lophotrochozoa</taxon>
        <taxon>Mollusca</taxon>
        <taxon>Bivalvia</taxon>
        <taxon>Autobranchia</taxon>
        <taxon>Pteriomorphia</taxon>
        <taxon>Pterioida</taxon>
        <taxon>Pterioidea</taxon>
        <taxon>Pteriidae</taxon>
        <taxon>Pinctada</taxon>
    </lineage>
</organism>
<dbReference type="AlphaFoldDB" id="A0AA88YDS2"/>
<dbReference type="PANTHER" id="PTHR31336">
    <property type="entry name" value="LIN37 HOMOLOG"/>
    <property type="match status" value="1"/>
</dbReference>
<dbReference type="Proteomes" id="UP001186944">
    <property type="component" value="Unassembled WGS sequence"/>
</dbReference>
<feature type="compositionally biased region" description="Basic and acidic residues" evidence="1">
    <location>
        <begin position="1"/>
        <end position="49"/>
    </location>
</feature>
<protein>
    <submittedName>
        <fullName evidence="2">Uncharacterized protein</fullName>
    </submittedName>
</protein>